<dbReference type="AlphaFoldDB" id="A0A9Q0GVZ0"/>
<dbReference type="GO" id="GO:0046983">
    <property type="term" value="F:protein dimerization activity"/>
    <property type="evidence" value="ECO:0007669"/>
    <property type="project" value="InterPro"/>
</dbReference>
<dbReference type="PANTHER" id="PTHR46772:SF6">
    <property type="entry name" value="BHLH DOMAIN-CONTAINING PROTEIN"/>
    <property type="match status" value="1"/>
</dbReference>
<dbReference type="Proteomes" id="UP001141806">
    <property type="component" value="Unassembled WGS sequence"/>
</dbReference>
<organism evidence="4 5">
    <name type="scientific">Protea cynaroides</name>
    <dbReference type="NCBI Taxonomy" id="273540"/>
    <lineage>
        <taxon>Eukaryota</taxon>
        <taxon>Viridiplantae</taxon>
        <taxon>Streptophyta</taxon>
        <taxon>Embryophyta</taxon>
        <taxon>Tracheophyta</taxon>
        <taxon>Spermatophyta</taxon>
        <taxon>Magnoliopsida</taxon>
        <taxon>Proteales</taxon>
        <taxon>Proteaceae</taxon>
        <taxon>Protea</taxon>
    </lineage>
</organism>
<dbReference type="SMART" id="SM00353">
    <property type="entry name" value="HLH"/>
    <property type="match status" value="1"/>
</dbReference>
<keyword evidence="5" id="KW-1185">Reference proteome</keyword>
<dbReference type="OrthoDB" id="1927122at2759"/>
<feature type="domain" description="BHLH" evidence="3">
    <location>
        <begin position="45"/>
        <end position="108"/>
    </location>
</feature>
<dbReference type="GO" id="GO:0009960">
    <property type="term" value="P:endosperm development"/>
    <property type="evidence" value="ECO:0007669"/>
    <property type="project" value="InterPro"/>
</dbReference>
<dbReference type="Gene3D" id="4.10.280.10">
    <property type="entry name" value="Helix-loop-helix DNA-binding domain"/>
    <property type="match status" value="1"/>
</dbReference>
<dbReference type="SUPFAM" id="SSF47459">
    <property type="entry name" value="HLH, helix-loop-helix DNA-binding domain"/>
    <property type="match status" value="1"/>
</dbReference>
<dbReference type="InterPro" id="IPR044278">
    <property type="entry name" value="BHLH95-like"/>
</dbReference>
<dbReference type="GO" id="GO:0003700">
    <property type="term" value="F:DNA-binding transcription factor activity"/>
    <property type="evidence" value="ECO:0007669"/>
    <property type="project" value="InterPro"/>
</dbReference>
<keyword evidence="1" id="KW-0805">Transcription regulation</keyword>
<reference evidence="4" key="1">
    <citation type="journal article" date="2023" name="Plant J.">
        <title>The genome of the king protea, Protea cynaroides.</title>
        <authorList>
            <person name="Chang J."/>
            <person name="Duong T.A."/>
            <person name="Schoeman C."/>
            <person name="Ma X."/>
            <person name="Roodt D."/>
            <person name="Barker N."/>
            <person name="Li Z."/>
            <person name="Van de Peer Y."/>
            <person name="Mizrachi E."/>
        </authorList>
    </citation>
    <scope>NUCLEOTIDE SEQUENCE</scope>
    <source>
        <tissue evidence="4">Young leaves</tissue>
    </source>
</reference>
<proteinExistence type="predicted"/>
<evidence type="ECO:0000313" key="4">
    <source>
        <dbReference type="EMBL" id="KAJ4954570.1"/>
    </source>
</evidence>
<sequence length="214" mass="24442">MEEEKAISELFLTIMGDYSDSVIPPLSYFCPLSQTINNKTRTRTRTRDRDRDREQLRRQKVAELFKVLQTMVPNLCSKKNLTDSNFLPQHTSTQGTIVWETIHYITELEQKLMRLQAKREASAAAVLAHSCTHQKSSVEVMVSGNIAFFGIETVMQKGLAVRALMVLEQHQAEVLASNITTNEHKLTLTITAILKKDDEDEIQRIRKDLLLLLS</sequence>
<evidence type="ECO:0000256" key="1">
    <source>
        <dbReference type="ARBA" id="ARBA00023015"/>
    </source>
</evidence>
<dbReference type="Pfam" id="PF00010">
    <property type="entry name" value="HLH"/>
    <property type="match status" value="1"/>
</dbReference>
<dbReference type="InterPro" id="IPR036638">
    <property type="entry name" value="HLH_DNA-bd_sf"/>
</dbReference>
<evidence type="ECO:0000259" key="3">
    <source>
        <dbReference type="PROSITE" id="PS50888"/>
    </source>
</evidence>
<evidence type="ECO:0000256" key="2">
    <source>
        <dbReference type="ARBA" id="ARBA00023163"/>
    </source>
</evidence>
<keyword evidence="2" id="KW-0804">Transcription</keyword>
<dbReference type="PROSITE" id="PS50888">
    <property type="entry name" value="BHLH"/>
    <property type="match status" value="1"/>
</dbReference>
<accession>A0A9Q0GVZ0</accession>
<dbReference type="InterPro" id="IPR011598">
    <property type="entry name" value="bHLH_dom"/>
</dbReference>
<dbReference type="EMBL" id="JAMYWD010000011">
    <property type="protein sequence ID" value="KAJ4954570.1"/>
    <property type="molecule type" value="Genomic_DNA"/>
</dbReference>
<dbReference type="PANTHER" id="PTHR46772">
    <property type="entry name" value="BHLH DOMAIN-CONTAINING PROTEIN"/>
    <property type="match status" value="1"/>
</dbReference>
<name>A0A9Q0GVZ0_9MAGN</name>
<gene>
    <name evidence="4" type="ORF">NE237_011353</name>
</gene>
<protein>
    <recommendedName>
        <fullName evidence="3">BHLH domain-containing protein</fullName>
    </recommendedName>
</protein>
<comment type="caution">
    <text evidence="4">The sequence shown here is derived from an EMBL/GenBank/DDBJ whole genome shotgun (WGS) entry which is preliminary data.</text>
</comment>
<evidence type="ECO:0000313" key="5">
    <source>
        <dbReference type="Proteomes" id="UP001141806"/>
    </source>
</evidence>